<proteinExistence type="predicted"/>
<comment type="caution">
    <text evidence="2">The sequence shown here is derived from an EMBL/GenBank/DDBJ whole genome shotgun (WGS) entry which is preliminary data.</text>
</comment>
<gene>
    <name evidence="2" type="ORF">OSTQU699_LOCUS7294</name>
</gene>
<feature type="compositionally biased region" description="Basic and acidic residues" evidence="1">
    <location>
        <begin position="51"/>
        <end position="68"/>
    </location>
</feature>
<accession>A0A8S1J7R4</accession>
<feature type="region of interest" description="Disordered" evidence="1">
    <location>
        <begin position="50"/>
        <end position="82"/>
    </location>
</feature>
<dbReference type="Proteomes" id="UP000708148">
    <property type="component" value="Unassembled WGS sequence"/>
</dbReference>
<feature type="compositionally biased region" description="Basic and acidic residues" evidence="1">
    <location>
        <begin position="96"/>
        <end position="112"/>
    </location>
</feature>
<dbReference type="AlphaFoldDB" id="A0A8S1J7R4"/>
<feature type="region of interest" description="Disordered" evidence="1">
    <location>
        <begin position="96"/>
        <end position="117"/>
    </location>
</feature>
<organism evidence="2 3">
    <name type="scientific">Ostreobium quekettii</name>
    <dbReference type="NCBI Taxonomy" id="121088"/>
    <lineage>
        <taxon>Eukaryota</taxon>
        <taxon>Viridiplantae</taxon>
        <taxon>Chlorophyta</taxon>
        <taxon>core chlorophytes</taxon>
        <taxon>Ulvophyceae</taxon>
        <taxon>TCBD clade</taxon>
        <taxon>Bryopsidales</taxon>
        <taxon>Ostreobineae</taxon>
        <taxon>Ostreobiaceae</taxon>
        <taxon>Ostreobium</taxon>
    </lineage>
</organism>
<feature type="region of interest" description="Disordered" evidence="1">
    <location>
        <begin position="152"/>
        <end position="184"/>
    </location>
</feature>
<evidence type="ECO:0000256" key="1">
    <source>
        <dbReference type="SAM" id="MobiDB-lite"/>
    </source>
</evidence>
<name>A0A8S1J7R4_9CHLO</name>
<evidence type="ECO:0000313" key="2">
    <source>
        <dbReference type="EMBL" id="CAD7701935.1"/>
    </source>
</evidence>
<evidence type="ECO:0000313" key="3">
    <source>
        <dbReference type="Proteomes" id="UP000708148"/>
    </source>
</evidence>
<sequence>VVNLALSGLEKVWRNGESSNEHGTDSLSEADSDLFAVERLEALGELVSEIAEGRGGEQGAEKKLGKADEEGEEGGMVSKVEQMKLEIERMKRKCMEARESQAAREMSKELHKNMPTMREVTNALTKEADMLEQAKSELGTDKEDFMATVGKVRWRKAQRSASQGKLNPPPPQVGGPEDKRPMSP</sequence>
<reference evidence="2" key="1">
    <citation type="submission" date="2020-12" db="EMBL/GenBank/DDBJ databases">
        <authorList>
            <person name="Iha C."/>
        </authorList>
    </citation>
    <scope>NUCLEOTIDE SEQUENCE</scope>
</reference>
<dbReference type="EMBL" id="CAJHUC010001662">
    <property type="protein sequence ID" value="CAD7701935.1"/>
    <property type="molecule type" value="Genomic_DNA"/>
</dbReference>
<feature type="non-terminal residue" evidence="2">
    <location>
        <position position="1"/>
    </location>
</feature>
<protein>
    <submittedName>
        <fullName evidence="2">Uncharacterized protein</fullName>
    </submittedName>
</protein>
<keyword evidence="3" id="KW-1185">Reference proteome</keyword>